<dbReference type="Proteomes" id="UP000692954">
    <property type="component" value="Unassembled WGS sequence"/>
</dbReference>
<organism evidence="10 11">
    <name type="scientific">Paramecium sonneborni</name>
    <dbReference type="NCBI Taxonomy" id="65129"/>
    <lineage>
        <taxon>Eukaryota</taxon>
        <taxon>Sar</taxon>
        <taxon>Alveolata</taxon>
        <taxon>Ciliophora</taxon>
        <taxon>Intramacronucleata</taxon>
        <taxon>Oligohymenophorea</taxon>
        <taxon>Peniculida</taxon>
        <taxon>Parameciidae</taxon>
        <taxon>Paramecium</taxon>
    </lineage>
</organism>
<comment type="similarity">
    <text evidence="2">Belongs to the ABC transporter superfamily. ABCA family.</text>
</comment>
<dbReference type="Pfam" id="PF00005">
    <property type="entry name" value="ABC_tran"/>
    <property type="match status" value="2"/>
</dbReference>
<dbReference type="GO" id="GO:0005319">
    <property type="term" value="F:lipid transporter activity"/>
    <property type="evidence" value="ECO:0007669"/>
    <property type="project" value="TreeGrafter"/>
</dbReference>
<dbReference type="InterPro" id="IPR003593">
    <property type="entry name" value="AAA+_ATPase"/>
</dbReference>
<comment type="subcellular location">
    <subcellularLocation>
        <location evidence="1">Membrane</location>
        <topology evidence="1">Multi-pass membrane protein</topology>
    </subcellularLocation>
</comment>
<dbReference type="GO" id="GO:0016887">
    <property type="term" value="F:ATP hydrolysis activity"/>
    <property type="evidence" value="ECO:0007669"/>
    <property type="project" value="InterPro"/>
</dbReference>
<evidence type="ECO:0000313" key="11">
    <source>
        <dbReference type="Proteomes" id="UP000692954"/>
    </source>
</evidence>
<evidence type="ECO:0000256" key="1">
    <source>
        <dbReference type="ARBA" id="ARBA00004141"/>
    </source>
</evidence>
<keyword evidence="11" id="KW-1185">Reference proteome</keyword>
<dbReference type="PROSITE" id="PS00211">
    <property type="entry name" value="ABC_TRANSPORTER_1"/>
    <property type="match status" value="2"/>
</dbReference>
<dbReference type="AlphaFoldDB" id="A0A8S1R4X5"/>
<protein>
    <recommendedName>
        <fullName evidence="9">ABC transporter domain-containing protein</fullName>
    </recommendedName>
</protein>
<evidence type="ECO:0000256" key="4">
    <source>
        <dbReference type="ARBA" id="ARBA00022692"/>
    </source>
</evidence>
<keyword evidence="6 8" id="KW-1133">Transmembrane helix</keyword>
<feature type="transmembrane region" description="Helical" evidence="8">
    <location>
        <begin position="210"/>
        <end position="228"/>
    </location>
</feature>
<feature type="transmembrane region" description="Helical" evidence="8">
    <location>
        <begin position="52"/>
        <end position="76"/>
    </location>
</feature>
<dbReference type="InterPro" id="IPR003439">
    <property type="entry name" value="ABC_transporter-like_ATP-bd"/>
</dbReference>
<keyword evidence="5" id="KW-0677">Repeat</keyword>
<comment type="caution">
    <text evidence="10">The sequence shown here is derived from an EMBL/GenBank/DDBJ whole genome shotgun (WGS) entry which is preliminary data.</text>
</comment>
<feature type="transmembrane region" description="Helical" evidence="8">
    <location>
        <begin position="760"/>
        <end position="778"/>
    </location>
</feature>
<feature type="domain" description="ABC transporter" evidence="9">
    <location>
        <begin position="275"/>
        <end position="502"/>
    </location>
</feature>
<dbReference type="GO" id="GO:0005524">
    <property type="term" value="F:ATP binding"/>
    <property type="evidence" value="ECO:0007669"/>
    <property type="project" value="InterPro"/>
</dbReference>
<feature type="transmembrane region" description="Helical" evidence="8">
    <location>
        <begin position="23"/>
        <end position="40"/>
    </location>
</feature>
<reference evidence="10" key="1">
    <citation type="submission" date="2021-01" db="EMBL/GenBank/DDBJ databases">
        <authorList>
            <consortium name="Genoscope - CEA"/>
            <person name="William W."/>
        </authorList>
    </citation>
    <scope>NUCLEOTIDE SEQUENCE</scope>
</reference>
<sequence length="1144" mass="132229">MYFNNQIWAILWKNMKMTNHKELGKELFIPFITVFVLLMVQKDDNGTGGLFMAIMVPVYIPSCFVGLCRQLLVEYVHEKTNKYRDLYKIMGMKLQNYRIAWFITYIIKSVIIGSLILLTILYKLEFKASLEVLLCFMLFIMAQIGQTLLLSTFFSNSQLAGEFGSFFQTILSTFYFASLYKLEFLVYVCPQSIISYYLMNILKDSSNTEAFYYCVISLFIHLILYYLFFNFLEDQFIIGGKCLWKRNNKTGYVQFVDNMEVISNGGEEGLAFTSVEIVKLFKQYGDVLAIENLNLKIYSQQILCILGQNGAGKTTTLNILTGLIEKTSGKILYFGKNFDKKRDEIQKLIGFCPQENLLYDQLTVKESLQYQCMMRGSELVSEIEMWLNLMQLQQYSNYKTYELSGGNKRKLQIALALVGGSQIIFLDEPTASIDPESRRQIWKILKEIKQINKTLILTTHFLDEAEELADRIAIMKQGSIKIYGSPENIKKELEVGFTLTFGNIQSSQQQSQIKQMFNELDCSSGSKLEYDNIKYILNQNQLFSIVEKLNELNKIDNIKINLIQNTLEAAYLKLNKDNLEDDKIINEYSFPIKSTNDVKTKQLLQISALLYKKYYILKRNFTLQLMLILPMLILLFAYIFGQHLLTSEDQTQFFVSLFISQSFSLNSSIFINTPILERELKIRQQLKQMGMSQFTYIFATFLGDYIIIFIVTSFIYVLSLQVNMSLESEQLLIILSLFGLSIISFSYTASFMFSSNQSAFKIFPVINFLFCYFLPSMVDLQLQNQYSELFAYLFPLYTLNLALQNKNQDQDYYIYFLVQFVLFMFLYQILEKHLILFENRKNLQDSSNNKLQIQNIQFGYIQNKQVLKQIDLQLSSQKILTLLGPNGAGKTTLIQLITDCLKSKWGSIMYNKNMIISSCQQCEGLWEDLTAEEILYLFARIKGSIRYVKNEISQILRTLSIKGKIVNMSGGQRRKVALAISLIGESGMIILDEPSNGLDPISRRNLQNMIKSHVQKRNSSIILTTHDMDEAQYLSDSISFIINGQQPFPQQSSAQLIEQYGSGILLSIRAKNKEALDQVILAFPQHQREGLLIVIKLGNEYDVPTTIKILKNLCQEDLIGTFTIKQANLEQVFLRQCRRQYDED</sequence>
<evidence type="ECO:0000256" key="7">
    <source>
        <dbReference type="ARBA" id="ARBA00023136"/>
    </source>
</evidence>
<proteinExistence type="inferred from homology"/>
<dbReference type="PROSITE" id="PS50893">
    <property type="entry name" value="ABC_TRANSPORTER_2"/>
    <property type="match status" value="2"/>
</dbReference>
<keyword evidence="3" id="KW-0813">Transport</keyword>
<dbReference type="Pfam" id="PF12698">
    <property type="entry name" value="ABC2_membrane_3"/>
    <property type="match status" value="1"/>
</dbReference>
<dbReference type="InterPro" id="IPR017871">
    <property type="entry name" value="ABC_transporter-like_CS"/>
</dbReference>
<dbReference type="OrthoDB" id="449226at2759"/>
<dbReference type="EMBL" id="CAJJDN010000143">
    <property type="protein sequence ID" value="CAD8123171.1"/>
    <property type="molecule type" value="Genomic_DNA"/>
</dbReference>
<name>A0A8S1R4X5_9CILI</name>
<dbReference type="FunFam" id="3.40.50.300:FF:001253">
    <property type="entry name" value="ATP-binding cassette protein subfamily A, member 10"/>
    <property type="match status" value="1"/>
</dbReference>
<gene>
    <name evidence="10" type="ORF">PSON_ATCC_30995.1.T1430052</name>
</gene>
<dbReference type="PANTHER" id="PTHR19229:SF36">
    <property type="entry name" value="ATP-BINDING CASSETTE SUB-FAMILY A MEMBER 2"/>
    <property type="match status" value="1"/>
</dbReference>
<accession>A0A8S1R4X5</accession>
<evidence type="ECO:0000256" key="8">
    <source>
        <dbReference type="SAM" id="Phobius"/>
    </source>
</evidence>
<feature type="transmembrane region" description="Helical" evidence="8">
    <location>
        <begin position="653"/>
        <end position="673"/>
    </location>
</feature>
<evidence type="ECO:0000259" key="9">
    <source>
        <dbReference type="PROSITE" id="PS50893"/>
    </source>
</evidence>
<dbReference type="InterPro" id="IPR026082">
    <property type="entry name" value="ABCA"/>
</dbReference>
<dbReference type="GO" id="GO:0140359">
    <property type="term" value="F:ABC-type transporter activity"/>
    <property type="evidence" value="ECO:0007669"/>
    <property type="project" value="InterPro"/>
</dbReference>
<keyword evidence="7 8" id="KW-0472">Membrane</keyword>
<evidence type="ECO:0000256" key="6">
    <source>
        <dbReference type="ARBA" id="ARBA00022989"/>
    </source>
</evidence>
<dbReference type="InterPro" id="IPR013525">
    <property type="entry name" value="ABC2_TM"/>
</dbReference>
<feature type="transmembrane region" description="Helical" evidence="8">
    <location>
        <begin position="621"/>
        <end position="641"/>
    </location>
</feature>
<evidence type="ECO:0000256" key="5">
    <source>
        <dbReference type="ARBA" id="ARBA00022737"/>
    </source>
</evidence>
<dbReference type="PANTHER" id="PTHR19229">
    <property type="entry name" value="ATP-BINDING CASSETTE TRANSPORTER SUBFAMILY A ABCA"/>
    <property type="match status" value="1"/>
</dbReference>
<evidence type="ECO:0000313" key="10">
    <source>
        <dbReference type="EMBL" id="CAD8123171.1"/>
    </source>
</evidence>
<feature type="transmembrane region" description="Helical" evidence="8">
    <location>
        <begin position="174"/>
        <end position="198"/>
    </location>
</feature>
<evidence type="ECO:0000256" key="2">
    <source>
        <dbReference type="ARBA" id="ARBA00008869"/>
    </source>
</evidence>
<feature type="transmembrane region" description="Helical" evidence="8">
    <location>
        <begin position="97"/>
        <end position="122"/>
    </location>
</feature>
<dbReference type="CDD" id="cd03263">
    <property type="entry name" value="ABC_subfamily_A"/>
    <property type="match status" value="1"/>
</dbReference>
<feature type="transmembrane region" description="Helical" evidence="8">
    <location>
        <begin position="731"/>
        <end position="753"/>
    </location>
</feature>
<feature type="domain" description="ABC transporter" evidence="9">
    <location>
        <begin position="851"/>
        <end position="1068"/>
    </location>
</feature>
<keyword evidence="4 8" id="KW-0812">Transmembrane</keyword>
<feature type="transmembrane region" description="Helical" evidence="8">
    <location>
        <begin position="694"/>
        <end position="719"/>
    </location>
</feature>
<dbReference type="GO" id="GO:0016020">
    <property type="term" value="C:membrane"/>
    <property type="evidence" value="ECO:0007669"/>
    <property type="project" value="UniProtKB-SubCell"/>
</dbReference>
<evidence type="ECO:0000256" key="3">
    <source>
        <dbReference type="ARBA" id="ARBA00022448"/>
    </source>
</evidence>
<feature type="transmembrane region" description="Helical" evidence="8">
    <location>
        <begin position="812"/>
        <end position="830"/>
    </location>
</feature>
<feature type="transmembrane region" description="Helical" evidence="8">
    <location>
        <begin position="128"/>
        <end position="154"/>
    </location>
</feature>
<dbReference type="SMART" id="SM00382">
    <property type="entry name" value="AAA"/>
    <property type="match status" value="2"/>
</dbReference>